<protein>
    <recommendedName>
        <fullName evidence="3">SCAN domain-containing protein 3</fullName>
    </recommendedName>
</protein>
<dbReference type="Proteomes" id="UP001142489">
    <property type="component" value="Unassembled WGS sequence"/>
</dbReference>
<dbReference type="OrthoDB" id="10060419at2759"/>
<dbReference type="AlphaFoldDB" id="A0A9Q1B2T2"/>
<accession>A0A9Q1B2T2</accession>
<name>A0A9Q1B2T2_9SAUR</name>
<dbReference type="PANTHER" id="PTHR45913:SF22">
    <property type="entry name" value="SCAN BOX DOMAIN-CONTAINING PROTEIN"/>
    <property type="match status" value="1"/>
</dbReference>
<organism evidence="1 2">
    <name type="scientific">Phrynocephalus forsythii</name>
    <dbReference type="NCBI Taxonomy" id="171643"/>
    <lineage>
        <taxon>Eukaryota</taxon>
        <taxon>Metazoa</taxon>
        <taxon>Chordata</taxon>
        <taxon>Craniata</taxon>
        <taxon>Vertebrata</taxon>
        <taxon>Euteleostomi</taxon>
        <taxon>Lepidosauria</taxon>
        <taxon>Squamata</taxon>
        <taxon>Bifurcata</taxon>
        <taxon>Unidentata</taxon>
        <taxon>Episquamata</taxon>
        <taxon>Toxicofera</taxon>
        <taxon>Iguania</taxon>
        <taxon>Acrodonta</taxon>
        <taxon>Agamidae</taxon>
        <taxon>Agaminae</taxon>
        <taxon>Phrynocephalus</taxon>
    </lineage>
</organism>
<evidence type="ECO:0000313" key="2">
    <source>
        <dbReference type="Proteomes" id="UP001142489"/>
    </source>
</evidence>
<comment type="caution">
    <text evidence="1">The sequence shown here is derived from an EMBL/GenBank/DDBJ whole genome shotgun (WGS) entry which is preliminary data.</text>
</comment>
<sequence length="158" mass="18151">MEKAIPLSNIISAAADGAPAMFGCDRGFISHLKQNVSRVFAIHCIIHQQHLVPVAKNLSARLHQSQFVINTVNRICINVLKSWLFTQFEENDEDFHQLLLHTEICWLSKSLCLTRFFPVFEMVLELLDAKDPILKENLIKWKPGIAYLTDLFTKFNEV</sequence>
<dbReference type="EMBL" id="JAPFRF010000006">
    <property type="protein sequence ID" value="KAJ7330033.1"/>
    <property type="molecule type" value="Genomic_DNA"/>
</dbReference>
<keyword evidence="2" id="KW-1185">Reference proteome</keyword>
<evidence type="ECO:0000313" key="1">
    <source>
        <dbReference type="EMBL" id="KAJ7330033.1"/>
    </source>
</evidence>
<reference evidence="1" key="1">
    <citation type="journal article" date="2023" name="DNA Res.">
        <title>Chromosome-level genome assembly of Phrynocephalus forsythii using third-generation DNA sequencing and Hi-C analysis.</title>
        <authorList>
            <person name="Qi Y."/>
            <person name="Zhao W."/>
            <person name="Zhao Y."/>
            <person name="Niu C."/>
            <person name="Cao S."/>
            <person name="Zhang Y."/>
        </authorList>
    </citation>
    <scope>NUCLEOTIDE SEQUENCE</scope>
    <source>
        <tissue evidence="1">Muscle</tissue>
    </source>
</reference>
<dbReference type="PANTHER" id="PTHR45913">
    <property type="entry name" value="EPM2A-INTERACTING PROTEIN 1"/>
    <property type="match status" value="1"/>
</dbReference>
<evidence type="ECO:0008006" key="3">
    <source>
        <dbReference type="Google" id="ProtNLM"/>
    </source>
</evidence>
<proteinExistence type="predicted"/>
<gene>
    <name evidence="1" type="ORF">JRQ81_016207</name>
</gene>